<reference evidence="10" key="1">
    <citation type="journal article" date="2021" name="ISME J.">
        <title>Evolutionary origin and ecological implication of a unique nif island in free-living Bradyrhizobium lineages.</title>
        <authorList>
            <person name="Tao J."/>
        </authorList>
    </citation>
    <scope>NUCLEOTIDE SEQUENCE [LARGE SCALE GENOMIC DNA]</scope>
    <source>
        <strain evidence="10">SZCCT0094</strain>
    </source>
</reference>
<comment type="caution">
    <text evidence="9">The sequence shown here is derived from an EMBL/GenBank/DDBJ whole genome shotgun (WGS) entry which is preliminary data.</text>
</comment>
<dbReference type="PANTHER" id="PTHR30558:SF7">
    <property type="entry name" value="TOL-PAL SYSTEM PROTEIN TOLR"/>
    <property type="match status" value="1"/>
</dbReference>
<name>A0ABS5GAG9_9BRAD</name>
<comment type="subcellular location">
    <subcellularLocation>
        <location evidence="1">Cell membrane</location>
        <topology evidence="1">Single-pass membrane protein</topology>
    </subcellularLocation>
    <subcellularLocation>
        <location evidence="7">Cell membrane</location>
        <topology evidence="7">Single-pass type II membrane protein</topology>
    </subcellularLocation>
</comment>
<comment type="similarity">
    <text evidence="2 7">Belongs to the ExbD/TolR family.</text>
</comment>
<sequence>MGMSMGSASGGGGRRGRRKAPVMAEINVTPMVDVMLVLLIIFMVAAPLLTVNIQVDLPQAQGGSASTADAKPPLEVTVKKTGGGCASKVDVYLGETQIGINELGPKIKAMKEAGAGGGDNVVKIRGDRDACYSDMMKVLGLARDAGYRASIVVLPEQGS</sequence>
<accession>A0ABS5GAG9</accession>
<evidence type="ECO:0000313" key="9">
    <source>
        <dbReference type="EMBL" id="MBR1138330.1"/>
    </source>
</evidence>
<dbReference type="Proteomes" id="UP001314635">
    <property type="component" value="Unassembled WGS sequence"/>
</dbReference>
<keyword evidence="6 8" id="KW-0472">Membrane</keyword>
<dbReference type="RefSeq" id="WP_012046704.1">
    <property type="nucleotide sequence ID" value="NZ_JABFDP010000006.1"/>
</dbReference>
<evidence type="ECO:0000256" key="1">
    <source>
        <dbReference type="ARBA" id="ARBA00004162"/>
    </source>
</evidence>
<dbReference type="EMBL" id="JAFCLK010000020">
    <property type="protein sequence ID" value="MBR1138330.1"/>
    <property type="molecule type" value="Genomic_DNA"/>
</dbReference>
<evidence type="ECO:0000256" key="2">
    <source>
        <dbReference type="ARBA" id="ARBA00005811"/>
    </source>
</evidence>
<dbReference type="Pfam" id="PF02472">
    <property type="entry name" value="ExbD"/>
    <property type="match status" value="1"/>
</dbReference>
<evidence type="ECO:0000256" key="5">
    <source>
        <dbReference type="ARBA" id="ARBA00022989"/>
    </source>
</evidence>
<evidence type="ECO:0000313" key="10">
    <source>
        <dbReference type="Proteomes" id="UP001314635"/>
    </source>
</evidence>
<dbReference type="InterPro" id="IPR003400">
    <property type="entry name" value="ExbD"/>
</dbReference>
<evidence type="ECO:0000256" key="4">
    <source>
        <dbReference type="ARBA" id="ARBA00022692"/>
    </source>
</evidence>
<protein>
    <submittedName>
        <fullName evidence="9">Biopolymer transporter ExbD</fullName>
    </submittedName>
</protein>
<dbReference type="PANTHER" id="PTHR30558">
    <property type="entry name" value="EXBD MEMBRANE COMPONENT OF PMF-DRIVEN MACROMOLECULE IMPORT SYSTEM"/>
    <property type="match status" value="1"/>
</dbReference>
<keyword evidence="10" id="KW-1185">Reference proteome</keyword>
<gene>
    <name evidence="9" type="ORF">JQ619_21405</name>
</gene>
<organism evidence="9 10">
    <name type="scientific">Bradyrhizobium denitrificans</name>
    <dbReference type="NCBI Taxonomy" id="2734912"/>
    <lineage>
        <taxon>Bacteria</taxon>
        <taxon>Pseudomonadati</taxon>
        <taxon>Pseudomonadota</taxon>
        <taxon>Alphaproteobacteria</taxon>
        <taxon>Hyphomicrobiales</taxon>
        <taxon>Nitrobacteraceae</taxon>
        <taxon>Bradyrhizobium</taxon>
    </lineage>
</organism>
<keyword evidence="5 8" id="KW-1133">Transmembrane helix</keyword>
<evidence type="ECO:0000256" key="8">
    <source>
        <dbReference type="SAM" id="Phobius"/>
    </source>
</evidence>
<dbReference type="Gene3D" id="3.30.420.270">
    <property type="match status" value="1"/>
</dbReference>
<evidence type="ECO:0000256" key="6">
    <source>
        <dbReference type="ARBA" id="ARBA00023136"/>
    </source>
</evidence>
<keyword evidence="4 7" id="KW-0812">Transmembrane</keyword>
<feature type="transmembrane region" description="Helical" evidence="8">
    <location>
        <begin position="24"/>
        <end position="49"/>
    </location>
</feature>
<keyword evidence="7" id="KW-0653">Protein transport</keyword>
<keyword evidence="7" id="KW-0813">Transport</keyword>
<proteinExistence type="inferred from homology"/>
<keyword evidence="3" id="KW-1003">Cell membrane</keyword>
<evidence type="ECO:0000256" key="7">
    <source>
        <dbReference type="RuleBase" id="RU003879"/>
    </source>
</evidence>
<evidence type="ECO:0000256" key="3">
    <source>
        <dbReference type="ARBA" id="ARBA00022475"/>
    </source>
</evidence>